<evidence type="ECO:0000259" key="5">
    <source>
        <dbReference type="Pfam" id="PF22042"/>
    </source>
</evidence>
<gene>
    <name evidence="6" type="primary">fusA</name>
    <name evidence="6" type="ORF">E5162_14610</name>
</gene>
<dbReference type="SUPFAM" id="SSF54980">
    <property type="entry name" value="EF-G C-terminal domain-like"/>
    <property type="match status" value="1"/>
</dbReference>
<dbReference type="GO" id="GO:0017111">
    <property type="term" value="F:ribonucleoside triphosphate phosphatase activity"/>
    <property type="evidence" value="ECO:0007669"/>
    <property type="project" value="UniProtKB-ARBA"/>
</dbReference>
<evidence type="ECO:0000256" key="1">
    <source>
        <dbReference type="ARBA" id="ARBA00022741"/>
    </source>
</evidence>
<feature type="non-terminal residue" evidence="6">
    <location>
        <position position="100"/>
    </location>
</feature>
<dbReference type="InterPro" id="IPR009000">
    <property type="entry name" value="Transl_B-barrel_sf"/>
</dbReference>
<dbReference type="Gene3D" id="3.30.70.870">
    <property type="entry name" value="Elongation Factor G (Translational Gtpase), domain 3"/>
    <property type="match status" value="1"/>
</dbReference>
<dbReference type="PANTHER" id="PTHR43261:SF1">
    <property type="entry name" value="RIBOSOME-RELEASING FACTOR 2, MITOCHONDRIAL"/>
    <property type="match status" value="1"/>
</dbReference>
<comment type="caution">
    <text evidence="6">The sequence shown here is derived from an EMBL/GenBank/DDBJ whole genome shotgun (WGS) entry which is preliminary data.</text>
</comment>
<dbReference type="SUPFAM" id="SSF50447">
    <property type="entry name" value="Translation proteins"/>
    <property type="match status" value="1"/>
</dbReference>
<dbReference type="EMBL" id="SRXV01000119">
    <property type="protein sequence ID" value="TGY87135.1"/>
    <property type="molecule type" value="Genomic_DNA"/>
</dbReference>
<reference evidence="6 7" key="1">
    <citation type="journal article" date="2013" name="Int. J. Syst. Evol. Microbiol.">
        <title>Marinicauda pacifica gen. nov., sp. nov., a prosthecate alphaproteobacterium of the family Hyphomonadaceae isolated from deep seawater.</title>
        <authorList>
            <person name="Zhang X.Y."/>
            <person name="Li G.W."/>
            <person name="Wang C.S."/>
            <person name="Zhang Y.J."/>
            <person name="Xu X.W."/>
            <person name="Li H."/>
            <person name="Liu A."/>
            <person name="Liu C."/>
            <person name="Xie B.B."/>
            <person name="Qin Q.L."/>
            <person name="Xu Z."/>
            <person name="Chen X.L."/>
            <person name="Zhou B.C."/>
            <person name="Zhang Y.Z."/>
        </authorList>
    </citation>
    <scope>NUCLEOTIDE SEQUENCE [LARGE SCALE GENOMIC DNA]</scope>
    <source>
        <strain evidence="6 7">P-1 km-3</strain>
    </source>
</reference>
<keyword evidence="1" id="KW-0547">Nucleotide-binding</keyword>
<dbReference type="Pfam" id="PF22042">
    <property type="entry name" value="EF-G_D2"/>
    <property type="match status" value="1"/>
</dbReference>
<dbReference type="GO" id="GO:0032790">
    <property type="term" value="P:ribosome disassembly"/>
    <property type="evidence" value="ECO:0007669"/>
    <property type="project" value="TreeGrafter"/>
</dbReference>
<dbReference type="AlphaFoldDB" id="A0A4S2GVN0"/>
<dbReference type="InterPro" id="IPR053905">
    <property type="entry name" value="EF-G-like_DII"/>
</dbReference>
<evidence type="ECO:0000256" key="3">
    <source>
        <dbReference type="ARBA" id="ARBA00023134"/>
    </source>
</evidence>
<accession>A0A4S2GVN0</accession>
<dbReference type="InterPro" id="IPR041095">
    <property type="entry name" value="EFG_II"/>
</dbReference>
<protein>
    <submittedName>
        <fullName evidence="6">Elongation factor G</fullName>
    </submittedName>
</protein>
<dbReference type="PANTHER" id="PTHR43261">
    <property type="entry name" value="TRANSLATION ELONGATION FACTOR G-RELATED"/>
    <property type="match status" value="1"/>
</dbReference>
<sequence length="100" mass="10890">LMHSKSREDIKEAFAGDIVAIAGLKDTTTGDTLCDPAKPVILERMEFPEPVIELAIEPKSKADQEKLGVALQRLVAEYPSFRMSTDEESGQTIIAGMGEL</sequence>
<keyword evidence="7" id="KW-1185">Reference proteome</keyword>
<feature type="domain" description="Elongation factor G-like" evidence="5">
    <location>
        <begin position="2"/>
        <end position="35"/>
    </location>
</feature>
<feature type="domain" description="Elongation Factor G" evidence="4">
    <location>
        <begin position="47"/>
        <end position="100"/>
    </location>
</feature>
<dbReference type="Pfam" id="PF14492">
    <property type="entry name" value="EFG_III"/>
    <property type="match status" value="1"/>
</dbReference>
<evidence type="ECO:0000256" key="2">
    <source>
        <dbReference type="ARBA" id="ARBA00022917"/>
    </source>
</evidence>
<keyword evidence="2" id="KW-0648">Protein biosynthesis</keyword>
<dbReference type="Gene3D" id="2.40.30.10">
    <property type="entry name" value="Translation factors"/>
    <property type="match status" value="1"/>
</dbReference>
<dbReference type="GO" id="GO:0003746">
    <property type="term" value="F:translation elongation factor activity"/>
    <property type="evidence" value="ECO:0007669"/>
    <property type="project" value="UniProtKB-KW"/>
</dbReference>
<proteinExistence type="predicted"/>
<evidence type="ECO:0000259" key="4">
    <source>
        <dbReference type="Pfam" id="PF14492"/>
    </source>
</evidence>
<evidence type="ECO:0000313" key="7">
    <source>
        <dbReference type="Proteomes" id="UP000305451"/>
    </source>
</evidence>
<evidence type="ECO:0000313" key="6">
    <source>
        <dbReference type="EMBL" id="TGY87135.1"/>
    </source>
</evidence>
<dbReference type="Proteomes" id="UP000305451">
    <property type="component" value="Unassembled WGS sequence"/>
</dbReference>
<organism evidence="6 7">
    <name type="scientific">Marinicauda pacifica</name>
    <dbReference type="NCBI Taxonomy" id="1133559"/>
    <lineage>
        <taxon>Bacteria</taxon>
        <taxon>Pseudomonadati</taxon>
        <taxon>Pseudomonadota</taxon>
        <taxon>Alphaproteobacteria</taxon>
        <taxon>Maricaulales</taxon>
        <taxon>Maricaulaceae</taxon>
        <taxon>Marinicauda</taxon>
    </lineage>
</organism>
<keyword evidence="6" id="KW-0251">Elongation factor</keyword>
<dbReference type="GO" id="GO:0005525">
    <property type="term" value="F:GTP binding"/>
    <property type="evidence" value="ECO:0007669"/>
    <property type="project" value="UniProtKB-KW"/>
</dbReference>
<keyword evidence="3" id="KW-0342">GTP-binding</keyword>
<dbReference type="InterPro" id="IPR035647">
    <property type="entry name" value="EFG_III/V"/>
</dbReference>
<name>A0A4S2GVN0_9PROT</name>
<feature type="non-terminal residue" evidence="6">
    <location>
        <position position="1"/>
    </location>
</feature>